<feature type="compositionally biased region" description="Basic and acidic residues" evidence="1">
    <location>
        <begin position="83"/>
        <end position="93"/>
    </location>
</feature>
<keyword evidence="2" id="KW-0812">Transmembrane</keyword>
<protein>
    <submittedName>
        <fullName evidence="3">Uncharacterized protein</fullName>
    </submittedName>
</protein>
<dbReference type="EMBL" id="FPBO01000004">
    <property type="protein sequence ID" value="SFU51882.1"/>
    <property type="molecule type" value="Genomic_DNA"/>
</dbReference>
<organism evidence="3 4">
    <name type="scientific">Pseudoduganella namucuonensis</name>
    <dbReference type="NCBI Taxonomy" id="1035707"/>
    <lineage>
        <taxon>Bacteria</taxon>
        <taxon>Pseudomonadati</taxon>
        <taxon>Pseudomonadota</taxon>
        <taxon>Betaproteobacteria</taxon>
        <taxon>Burkholderiales</taxon>
        <taxon>Oxalobacteraceae</taxon>
        <taxon>Telluria group</taxon>
        <taxon>Pseudoduganella</taxon>
    </lineage>
</organism>
<feature type="compositionally biased region" description="Gly residues" evidence="1">
    <location>
        <begin position="192"/>
        <end position="228"/>
    </location>
</feature>
<evidence type="ECO:0000313" key="3">
    <source>
        <dbReference type="EMBL" id="SFU51882.1"/>
    </source>
</evidence>
<keyword evidence="4" id="KW-1185">Reference proteome</keyword>
<feature type="region of interest" description="Disordered" evidence="1">
    <location>
        <begin position="73"/>
        <end position="93"/>
    </location>
</feature>
<evidence type="ECO:0000256" key="1">
    <source>
        <dbReference type="SAM" id="MobiDB-lite"/>
    </source>
</evidence>
<dbReference type="OrthoDB" id="8758251at2"/>
<sequence>MRTLFSLPRRHPYLSVSLAAHAALLALLYHFGTYQIQQAELRQVDASHQLASHANMRKRVTDMERIKELMRQSMGEEQGAAAEEPRFDATSAPEDKKELLALAESLSKEIEAMGRQLKAEEYAKLTGAKQLEAPAPPEAPIPAPGDAAATADARIAALEKSARDVLSQRQRQLERQERGVPVNGGRSEGEGGHGAGGGRDGSGTAGAGTPGTGAGTGNGGGSGTGSGIGQRIAAFVNRDLPSRNHASGRYGGSGPELFDRGVGHMSAVSEAGMRKGAGRKLGAGGEFANRLFVNSWYIIGPFEGKHGRGMFATDSYPPERAVILDAAYDGKDGRVLRWRYVETPSYPLVPPDSAEDSVYYGYTELMFDEAQDLAAWIGADDDVQVWVNDQKVWAGGNVNKLWFFNQVYDTQNNFVPTYNLSEGKVPVRFRKGRNKLFFKLSNGPTRVFFSMVLTPL</sequence>
<gene>
    <name evidence="3" type="ORF">SAMN05216552_1004108</name>
</gene>
<feature type="transmembrane region" description="Helical" evidence="2">
    <location>
        <begin position="12"/>
        <end position="32"/>
    </location>
</feature>
<feature type="compositionally biased region" description="Pro residues" evidence="1">
    <location>
        <begin position="134"/>
        <end position="143"/>
    </location>
</feature>
<evidence type="ECO:0000313" key="4">
    <source>
        <dbReference type="Proteomes" id="UP000199391"/>
    </source>
</evidence>
<feature type="region of interest" description="Disordered" evidence="1">
    <location>
        <begin position="131"/>
        <end position="150"/>
    </location>
</feature>
<reference evidence="4" key="1">
    <citation type="submission" date="2016-10" db="EMBL/GenBank/DDBJ databases">
        <authorList>
            <person name="Varghese N."/>
            <person name="Submissions S."/>
        </authorList>
    </citation>
    <scope>NUCLEOTIDE SEQUENCE [LARGE SCALE GENOMIC DNA]</scope>
    <source>
        <strain evidence="4">CGMCC 1.11014</strain>
    </source>
</reference>
<dbReference type="RefSeq" id="WP_093554586.1">
    <property type="nucleotide sequence ID" value="NZ_FPBO01000004.1"/>
</dbReference>
<dbReference type="AlphaFoldDB" id="A0A1I7GTU2"/>
<name>A0A1I7GTU2_9BURK</name>
<evidence type="ECO:0000256" key="2">
    <source>
        <dbReference type="SAM" id="Phobius"/>
    </source>
</evidence>
<keyword evidence="2" id="KW-1133">Transmembrane helix</keyword>
<accession>A0A1I7GTU2</accession>
<proteinExistence type="predicted"/>
<feature type="region of interest" description="Disordered" evidence="1">
    <location>
        <begin position="162"/>
        <end position="228"/>
    </location>
</feature>
<dbReference type="Proteomes" id="UP000199391">
    <property type="component" value="Unassembled WGS sequence"/>
</dbReference>
<keyword evidence="2" id="KW-0472">Membrane</keyword>
<dbReference type="STRING" id="1035707.SAMN05216552_1004108"/>